<reference evidence="5 6" key="1">
    <citation type="journal article" date="2020" name="Microorganisms">
        <title>Osmotic Adaptation and Compatible Solute Biosynthesis of Phototrophic Bacteria as Revealed from Genome Analyses.</title>
        <authorList>
            <person name="Imhoff J.F."/>
            <person name="Rahn T."/>
            <person name="Kunzel S."/>
            <person name="Keller A."/>
            <person name="Neulinger S.C."/>
        </authorList>
    </citation>
    <scope>NUCLEOTIDE SEQUENCE [LARGE SCALE GENOMIC DNA]</scope>
    <source>
        <strain evidence="5 6">DSM 15116</strain>
    </source>
</reference>
<dbReference type="Gene3D" id="3.30.1360.20">
    <property type="entry name" value="Transcriptional coactivator/pterin dehydratase"/>
    <property type="match status" value="1"/>
</dbReference>
<dbReference type="Pfam" id="PF01329">
    <property type="entry name" value="Pterin_4a"/>
    <property type="match status" value="1"/>
</dbReference>
<proteinExistence type="inferred from homology"/>
<accession>A0ABS1ECG3</accession>
<dbReference type="EMBL" id="NRSH01000206">
    <property type="protein sequence ID" value="MBK1727646.1"/>
    <property type="molecule type" value="Genomic_DNA"/>
</dbReference>
<comment type="catalytic activity">
    <reaction evidence="1 4">
        <text>(4aS,6R)-4a-hydroxy-L-erythro-5,6,7,8-tetrahydrobiopterin = (6R)-L-erythro-6,7-dihydrobiopterin + H2O</text>
        <dbReference type="Rhea" id="RHEA:11920"/>
        <dbReference type="ChEBI" id="CHEBI:15377"/>
        <dbReference type="ChEBI" id="CHEBI:15642"/>
        <dbReference type="ChEBI" id="CHEBI:43120"/>
        <dbReference type="EC" id="4.2.1.96"/>
    </reaction>
</comment>
<dbReference type="Proteomes" id="UP000738126">
    <property type="component" value="Unassembled WGS sequence"/>
</dbReference>
<dbReference type="InterPro" id="IPR001533">
    <property type="entry name" value="Pterin_deHydtase"/>
</dbReference>
<keyword evidence="3 4" id="KW-0456">Lyase</keyword>
<evidence type="ECO:0000313" key="6">
    <source>
        <dbReference type="Proteomes" id="UP000738126"/>
    </source>
</evidence>
<protein>
    <recommendedName>
        <fullName evidence="4">Putative pterin-4-alpha-carbinolamine dehydratase</fullName>
        <shortName evidence="4">PHS</shortName>
        <ecNumber evidence="4">4.2.1.96</ecNumber>
    </recommendedName>
    <alternativeName>
        <fullName evidence="4">4-alpha-hydroxy-tetrahydropterin dehydratase</fullName>
    </alternativeName>
    <alternativeName>
        <fullName evidence="4">Pterin carbinolamine dehydratase</fullName>
        <shortName evidence="4">PCD</shortName>
    </alternativeName>
</protein>
<dbReference type="NCBIfam" id="NF002017">
    <property type="entry name" value="PRK00823.1-2"/>
    <property type="match status" value="1"/>
</dbReference>
<comment type="caution">
    <text evidence="5">The sequence shown here is derived from an EMBL/GenBank/DDBJ whole genome shotgun (WGS) entry which is preliminary data.</text>
</comment>
<evidence type="ECO:0000256" key="3">
    <source>
        <dbReference type="ARBA" id="ARBA00023239"/>
    </source>
</evidence>
<dbReference type="PANTHER" id="PTHR12599">
    <property type="entry name" value="PTERIN-4-ALPHA-CARBINOLAMINE DEHYDRATASE"/>
    <property type="match status" value="1"/>
</dbReference>
<dbReference type="SUPFAM" id="SSF55248">
    <property type="entry name" value="PCD-like"/>
    <property type="match status" value="1"/>
</dbReference>
<organism evidence="5 6">
    <name type="scientific">Halorhodospira neutriphila</name>
    <dbReference type="NCBI Taxonomy" id="168379"/>
    <lineage>
        <taxon>Bacteria</taxon>
        <taxon>Pseudomonadati</taxon>
        <taxon>Pseudomonadota</taxon>
        <taxon>Gammaproteobacteria</taxon>
        <taxon>Chromatiales</taxon>
        <taxon>Ectothiorhodospiraceae</taxon>
        <taxon>Halorhodospira</taxon>
    </lineage>
</organism>
<gene>
    <name evidence="5" type="ORF">CKO13_11610</name>
</gene>
<keyword evidence="6" id="KW-1185">Reference proteome</keyword>
<evidence type="ECO:0000256" key="1">
    <source>
        <dbReference type="ARBA" id="ARBA00001554"/>
    </source>
</evidence>
<evidence type="ECO:0000256" key="4">
    <source>
        <dbReference type="HAMAP-Rule" id="MF_00434"/>
    </source>
</evidence>
<dbReference type="PANTHER" id="PTHR12599:SF0">
    <property type="entry name" value="PTERIN-4-ALPHA-CARBINOLAMINE DEHYDRATASE"/>
    <property type="match status" value="1"/>
</dbReference>
<evidence type="ECO:0000256" key="2">
    <source>
        <dbReference type="ARBA" id="ARBA00006472"/>
    </source>
</evidence>
<comment type="similarity">
    <text evidence="2 4">Belongs to the pterin-4-alpha-carbinolamine dehydratase family.</text>
</comment>
<dbReference type="RefSeq" id="WP_200261265.1">
    <property type="nucleotide sequence ID" value="NZ_NRSH01000206.1"/>
</dbReference>
<evidence type="ECO:0000313" key="5">
    <source>
        <dbReference type="EMBL" id="MBK1727646.1"/>
    </source>
</evidence>
<sequence length="111" mass="12209">MALSAQSCVPCQGGIAPMDRDQAEQMLEQVPGWQLSEDASRIRRRFRLGDFARATAFVNRVAEIADAEDHHPDITFGYGYAEVEVHTHKIGGLHENDFILAAKINEAAEGA</sequence>
<name>A0ABS1ECG3_9GAMM</name>
<dbReference type="EC" id="4.2.1.96" evidence="4"/>
<dbReference type="InterPro" id="IPR036428">
    <property type="entry name" value="PCD_sf"/>
</dbReference>
<dbReference type="CDD" id="cd00913">
    <property type="entry name" value="PCD_DCoH_subfamily_a"/>
    <property type="match status" value="1"/>
</dbReference>
<dbReference type="HAMAP" id="MF_00434">
    <property type="entry name" value="Pterin_4_alpha"/>
    <property type="match status" value="1"/>
</dbReference>